<sequence length="197" mass="21676">MAVAGSSAKSAMSRVGRLSQEKAYKKYTVQPTGIWGRINRWLAVDPNRSTGIPMNPHFRNPTPGGNDPSLYDDVVTVPAGDLAENPYWKRDVRRQYPQLSIVNQADVVGLLTVGSAAAPKEDVLQIGDAGNKQLVALKEEGQQGLAAFFEKDKSAFKGILGPDNMPPLPPSRHLTGKRYEMLKEQTYGTQYPCRTFE</sequence>
<dbReference type="KEGG" id="bcom:BAUCODRAFT_32861"/>
<dbReference type="AlphaFoldDB" id="M2MZQ9"/>
<protein>
    <recommendedName>
        <fullName evidence="3">NADH-ubiquinone oxidoreductase 21.3 kDa subunit</fullName>
    </recommendedName>
</protein>
<gene>
    <name evidence="1" type="ORF">BAUCODRAFT_32861</name>
</gene>
<name>M2MZQ9_BAUPA</name>
<dbReference type="HOGENOM" id="CLU_081626_1_0_1"/>
<dbReference type="CDD" id="cd22849">
    <property type="entry name" value="NuzM"/>
    <property type="match status" value="1"/>
</dbReference>
<dbReference type="GeneID" id="19111883"/>
<accession>M2MZQ9</accession>
<dbReference type="InterPro" id="IPR016813">
    <property type="entry name" value="NADH_Ub_cplx-1_21kDa"/>
</dbReference>
<evidence type="ECO:0008006" key="3">
    <source>
        <dbReference type="Google" id="ProtNLM"/>
    </source>
</evidence>
<dbReference type="EMBL" id="KB445554">
    <property type="protein sequence ID" value="EMC97118.1"/>
    <property type="molecule type" value="Genomic_DNA"/>
</dbReference>
<dbReference type="eggNOG" id="ENOG502S2AU">
    <property type="taxonomic scope" value="Eukaryota"/>
</dbReference>
<dbReference type="PIRSF" id="PIRSF022976">
    <property type="entry name" value="NADH_Oxi_21kDa"/>
    <property type="match status" value="1"/>
</dbReference>
<dbReference type="OMA" id="GYPCRTF"/>
<dbReference type="PANTHER" id="PTHR37325">
    <property type="entry name" value="OXIDOREDUCTASE 21 KDA SUBUNIT, PUTATIVE (AFU_ORTHOLOGUE AFUA_4G05910)-RELATED"/>
    <property type="match status" value="1"/>
</dbReference>
<keyword evidence="2" id="KW-1185">Reference proteome</keyword>
<dbReference type="PANTHER" id="PTHR37325:SF1">
    <property type="entry name" value="OXIDOREDUCTASE 21 KDA SUBUNIT, PUTATIVE (AFU_ORTHOLOGUE AFUA_4G05910)-RELATED"/>
    <property type="match status" value="1"/>
</dbReference>
<dbReference type="OrthoDB" id="2093493at2759"/>
<dbReference type="Proteomes" id="UP000011761">
    <property type="component" value="Unassembled WGS sequence"/>
</dbReference>
<reference evidence="1 2" key="1">
    <citation type="journal article" date="2012" name="PLoS Pathog.">
        <title>Diverse lifestyles and strategies of plant pathogenesis encoded in the genomes of eighteen Dothideomycetes fungi.</title>
        <authorList>
            <person name="Ohm R.A."/>
            <person name="Feau N."/>
            <person name="Henrissat B."/>
            <person name="Schoch C.L."/>
            <person name="Horwitz B.A."/>
            <person name="Barry K.W."/>
            <person name="Condon B.J."/>
            <person name="Copeland A.C."/>
            <person name="Dhillon B."/>
            <person name="Glaser F."/>
            <person name="Hesse C.N."/>
            <person name="Kosti I."/>
            <person name="LaButti K."/>
            <person name="Lindquist E.A."/>
            <person name="Lucas S."/>
            <person name="Salamov A.A."/>
            <person name="Bradshaw R.E."/>
            <person name="Ciuffetti L."/>
            <person name="Hamelin R.C."/>
            <person name="Kema G.H.J."/>
            <person name="Lawrence C."/>
            <person name="Scott J.A."/>
            <person name="Spatafora J.W."/>
            <person name="Turgeon B.G."/>
            <person name="de Wit P.J.G.M."/>
            <person name="Zhong S."/>
            <person name="Goodwin S.B."/>
            <person name="Grigoriev I.V."/>
        </authorList>
    </citation>
    <scope>NUCLEOTIDE SEQUENCE [LARGE SCALE GENOMIC DNA]</scope>
    <source>
        <strain evidence="1 2">UAMH 10762</strain>
    </source>
</reference>
<dbReference type="RefSeq" id="XP_007675194.1">
    <property type="nucleotide sequence ID" value="XM_007677004.1"/>
</dbReference>
<evidence type="ECO:0000313" key="2">
    <source>
        <dbReference type="Proteomes" id="UP000011761"/>
    </source>
</evidence>
<evidence type="ECO:0000313" key="1">
    <source>
        <dbReference type="EMBL" id="EMC97118.1"/>
    </source>
</evidence>
<organism evidence="1 2">
    <name type="scientific">Baudoinia panamericana (strain UAMH 10762)</name>
    <name type="common">Angels' share fungus</name>
    <name type="synonym">Baudoinia compniacensis (strain UAMH 10762)</name>
    <dbReference type="NCBI Taxonomy" id="717646"/>
    <lineage>
        <taxon>Eukaryota</taxon>
        <taxon>Fungi</taxon>
        <taxon>Dikarya</taxon>
        <taxon>Ascomycota</taxon>
        <taxon>Pezizomycotina</taxon>
        <taxon>Dothideomycetes</taxon>
        <taxon>Dothideomycetidae</taxon>
        <taxon>Mycosphaerellales</taxon>
        <taxon>Teratosphaeriaceae</taxon>
        <taxon>Baudoinia</taxon>
    </lineage>
</organism>
<proteinExistence type="predicted"/>
<dbReference type="STRING" id="717646.M2MZQ9"/>